<keyword evidence="9" id="KW-0862">Zinc</keyword>
<evidence type="ECO:0000256" key="17">
    <source>
        <dbReference type="ARBA" id="ARBA00023309"/>
    </source>
</evidence>
<keyword evidence="11" id="KW-0238">DNA-binding</keyword>
<dbReference type="Proteomes" id="UP000129924">
    <property type="component" value="Segment"/>
</dbReference>
<dbReference type="KEGG" id="vg:14515919"/>
<dbReference type="SUPFAM" id="SSF161234">
    <property type="entry name" value="E7 C-terminal domain-like"/>
    <property type="match status" value="1"/>
</dbReference>
<keyword evidence="15" id="KW-0922">Interferon antiviral system evasion</keyword>
<evidence type="ECO:0000256" key="9">
    <source>
        <dbReference type="ARBA" id="ARBA00022833"/>
    </source>
</evidence>
<evidence type="ECO:0000256" key="6">
    <source>
        <dbReference type="ARBA" id="ARBA00022723"/>
    </source>
</evidence>
<name>K9M8U6_9PAPI</name>
<dbReference type="GeneID" id="14515919"/>
<evidence type="ECO:0000313" key="19">
    <source>
        <dbReference type="EMBL" id="AFS89108.1"/>
    </source>
</evidence>
<dbReference type="Pfam" id="PF00527">
    <property type="entry name" value="E7"/>
    <property type="match status" value="1"/>
</dbReference>
<protein>
    <submittedName>
        <fullName evidence="19">E7</fullName>
    </submittedName>
</protein>
<keyword evidence="4" id="KW-0945">Host-virus interaction</keyword>
<keyword evidence="6" id="KW-0479">Metal-binding</keyword>
<dbReference type="Gene3D" id="3.30.160.330">
    <property type="match status" value="1"/>
</dbReference>
<dbReference type="EMBL" id="JQ031032">
    <property type="protein sequence ID" value="AFS89108.1"/>
    <property type="molecule type" value="Genomic_DNA"/>
</dbReference>
<dbReference type="GO" id="GO:0003677">
    <property type="term" value="F:DNA binding"/>
    <property type="evidence" value="ECO:0007669"/>
    <property type="project" value="UniProtKB-KW"/>
</dbReference>
<keyword evidence="10" id="KW-0805">Transcription regulation</keyword>
<keyword evidence="12" id="KW-0010">Activator</keyword>
<evidence type="ECO:0000256" key="13">
    <source>
        <dbReference type="ARBA" id="ARBA00023163"/>
    </source>
</evidence>
<keyword evidence="8" id="KW-1114">Inhibition of host interferon signaling pathway by virus</keyword>
<reference evidence="19 20" key="1">
    <citation type="journal article" date="2013" name="J. Gen. Virol.">
        <title>Four novel papillomavirus sequences support a broad diversity among equine papillomaviruses.</title>
        <authorList>
            <person name="Lange C."/>
            <person name="Vetsch E."/>
            <person name="Ackermann M."/>
            <person name="Favrot C."/>
            <person name="Tobler K."/>
        </authorList>
    </citation>
    <scope>NUCLEOTIDE SEQUENCE [LARGE SCALE GENOMIC DNA]</scope>
</reference>
<evidence type="ECO:0000256" key="18">
    <source>
        <dbReference type="SAM" id="MobiDB-lite"/>
    </source>
</evidence>
<keyword evidence="1" id="KW-1121">Modulation of host cell cycle by virus</keyword>
<feature type="region of interest" description="Disordered" evidence="18">
    <location>
        <begin position="1"/>
        <end position="26"/>
    </location>
</feature>
<keyword evidence="17" id="KW-1078">G1/S host cell cycle checkpoint dysregulation by virus</keyword>
<evidence type="ECO:0000313" key="20">
    <source>
        <dbReference type="Proteomes" id="UP000129924"/>
    </source>
</evidence>
<evidence type="ECO:0000256" key="7">
    <source>
        <dbReference type="ARBA" id="ARBA00022771"/>
    </source>
</evidence>
<evidence type="ECO:0000256" key="4">
    <source>
        <dbReference type="ARBA" id="ARBA00022581"/>
    </source>
</evidence>
<dbReference type="GO" id="GO:0052170">
    <property type="term" value="P:symbiont-mediated suppression of host innate immune response"/>
    <property type="evidence" value="ECO:0007669"/>
    <property type="project" value="UniProtKB-KW"/>
</dbReference>
<evidence type="ECO:0000256" key="16">
    <source>
        <dbReference type="ARBA" id="ARBA00023280"/>
    </source>
</evidence>
<dbReference type="RefSeq" id="YP_007349390.1">
    <property type="nucleotide sequence ID" value="NC_020085.1"/>
</dbReference>
<keyword evidence="2" id="KW-0244">Early protein</keyword>
<evidence type="ECO:0000256" key="11">
    <source>
        <dbReference type="ARBA" id="ARBA00023125"/>
    </source>
</evidence>
<keyword evidence="13" id="KW-0804">Transcription</keyword>
<proteinExistence type="predicted"/>
<evidence type="ECO:0000256" key="12">
    <source>
        <dbReference type="ARBA" id="ARBA00023159"/>
    </source>
</evidence>
<evidence type="ECO:0000256" key="2">
    <source>
        <dbReference type="ARBA" id="ARBA00022518"/>
    </source>
</evidence>
<evidence type="ECO:0000256" key="15">
    <source>
        <dbReference type="ARBA" id="ARBA00023258"/>
    </source>
</evidence>
<sequence length="85" mass="9381">MRLCEPRPSPSFAVRNDEGSDDEHPVLEDPRQAYRVLATCHICGGGVRIVFWCLRLDIRVIQTLLTTSLSLICPSCAAAQGYHGP</sequence>
<evidence type="ECO:0000256" key="10">
    <source>
        <dbReference type="ARBA" id="ARBA00023015"/>
    </source>
</evidence>
<evidence type="ECO:0000256" key="5">
    <source>
        <dbReference type="ARBA" id="ARBA00022632"/>
    </source>
</evidence>
<evidence type="ECO:0000256" key="3">
    <source>
        <dbReference type="ARBA" id="ARBA00022562"/>
    </source>
</evidence>
<feature type="compositionally biased region" description="Basic and acidic residues" evidence="18">
    <location>
        <begin position="15"/>
        <end position="26"/>
    </location>
</feature>
<dbReference type="GO" id="GO:0008270">
    <property type="term" value="F:zinc ion binding"/>
    <property type="evidence" value="ECO:0007669"/>
    <property type="project" value="UniProtKB-KW"/>
</dbReference>
<evidence type="ECO:0000256" key="8">
    <source>
        <dbReference type="ARBA" id="ARBA00022830"/>
    </source>
</evidence>
<evidence type="ECO:0000256" key="1">
    <source>
        <dbReference type="ARBA" id="ARBA00022504"/>
    </source>
</evidence>
<keyword evidence="5" id="KW-1090">Inhibition of host innate immune response by virus</keyword>
<dbReference type="InterPro" id="IPR000148">
    <property type="entry name" value="Papilloma_E7"/>
</dbReference>
<keyword evidence="14" id="KW-1035">Host cytoplasm</keyword>
<dbReference type="GO" id="GO:0039502">
    <property type="term" value="P:symbiont-mediated suppression of host type I interferon-mediated signaling pathway"/>
    <property type="evidence" value="ECO:0007669"/>
    <property type="project" value="UniProtKB-KW"/>
</dbReference>
<accession>K9M8U6</accession>
<keyword evidence="20" id="KW-1185">Reference proteome</keyword>
<keyword evidence="3" id="KW-1048">Host nucleus</keyword>
<keyword evidence="16" id="KW-0899">Viral immunoevasion</keyword>
<dbReference type="GO" id="GO:0003700">
    <property type="term" value="F:DNA-binding transcription factor activity"/>
    <property type="evidence" value="ECO:0007669"/>
    <property type="project" value="InterPro"/>
</dbReference>
<dbReference type="GO" id="GO:0039645">
    <property type="term" value="P:symbiont-mediated perturbation of host cell cycle G1/S transition checkpoint"/>
    <property type="evidence" value="ECO:0007669"/>
    <property type="project" value="UniProtKB-KW"/>
</dbReference>
<dbReference type="OrthoDB" id="28903at10239"/>
<evidence type="ECO:0000256" key="14">
    <source>
        <dbReference type="ARBA" id="ARBA00023200"/>
    </source>
</evidence>
<keyword evidence="7" id="KW-0863">Zinc-finger</keyword>
<organism evidence="19 20">
    <name type="scientific">Equus caballus papillomavirus 4</name>
    <dbReference type="NCBI Taxonomy" id="1235428"/>
    <lineage>
        <taxon>Viruses</taxon>
        <taxon>Monodnaviria</taxon>
        <taxon>Shotokuvirae</taxon>
        <taxon>Cossaviricota</taxon>
        <taxon>Papovaviricetes</taxon>
        <taxon>Zurhausenvirales</taxon>
        <taxon>Papillomaviridae</taxon>
        <taxon>Firstpapillomavirinae</taxon>
        <taxon>Dyoiotapapillomavirus</taxon>
        <taxon>Dyoiotapapillomavirus 2</taxon>
    </lineage>
</organism>